<dbReference type="SUPFAM" id="SSF56801">
    <property type="entry name" value="Acetyl-CoA synthetase-like"/>
    <property type="match status" value="1"/>
</dbReference>
<reference evidence="2 3" key="1">
    <citation type="journal article" date="2014" name="ISME J.">
        <title>Adaptation of an abundant Roseobacter RCA organism to pelagic systems revealed by genomic and transcriptomic analyses.</title>
        <authorList>
            <person name="Voget S."/>
            <person name="Wemheuer B."/>
            <person name="Brinkhoff T."/>
            <person name="Vollmers J."/>
            <person name="Dietrich S."/>
            <person name="Giebel H.A."/>
            <person name="Beardsley C."/>
            <person name="Sardemann C."/>
            <person name="Bakenhus I."/>
            <person name="Billerbeck S."/>
            <person name="Daniel R."/>
            <person name="Simon M."/>
        </authorList>
    </citation>
    <scope>NUCLEOTIDE SEQUENCE [LARGE SCALE GENOMIC DNA]</scope>
    <source>
        <strain evidence="2 3">RCA23</strain>
    </source>
</reference>
<dbReference type="InterPro" id="IPR042099">
    <property type="entry name" value="ANL_N_sf"/>
</dbReference>
<evidence type="ECO:0000313" key="2">
    <source>
        <dbReference type="EMBL" id="AII88134.1"/>
    </source>
</evidence>
<accession>A0AAN0VJI0</accession>
<sequence>MVSDFWTPEFNITHRPDGTILMANADPLMGYLPTLADYLDKWAADTPDTIFLGCRDEQGQWETITYAEALHQTRCVASALLALGLCADRPLVILSKNSLAHAVMGLACLYVGIPYAPVSPAYSLLSQDHKKLKDIAQLLLPGAVFADDGAAFAPAILAAFPSECQVINVTPGQPNALQYKDLLNYDPKGADAARAAICADDVVKYLFTSGSTGAPKAVINTNGMICAMQAMVRDCYRYLEKEPPVVLDWAPWNHTAAGNKVFYLALTNGGSYYIDHGRPVPGQIDQTLRNLNEIACTWYFNVPIGWDLLVPELERDADLAATFFSKLGMMFYAGAGLSQQTWDRLQAIARKTTGRDVLLATSLGATETAPFALACTQIQDKSGNVGVPARGLSMKLVPHGGTLELRLKGPSITPGYYKNLEKTAEAFDEEGYYCMGDALRPADPEDLTQGFFFDGRLAENFKLSTGTWVSVGALRTSLVNTMQGLVRDVVIVGENRPELGALLLLSQTGKSLSPTERDQRIAALLSDAAQRATGSASRVTRATVLPQEPSFDRGEVTEKGSLNQRAMRRAHEQIIEALYRGAGEVYLAKL</sequence>
<dbReference type="PROSITE" id="PS00455">
    <property type="entry name" value="AMP_BINDING"/>
    <property type="match status" value="1"/>
</dbReference>
<organism evidence="2 3">
    <name type="scientific">Planktomarina temperata RCA23</name>
    <dbReference type="NCBI Taxonomy" id="666509"/>
    <lineage>
        <taxon>Bacteria</taxon>
        <taxon>Pseudomonadati</taxon>
        <taxon>Pseudomonadota</taxon>
        <taxon>Alphaproteobacteria</taxon>
        <taxon>Rhodobacterales</taxon>
        <taxon>Paracoccaceae</taxon>
        <taxon>Planktomarina</taxon>
    </lineage>
</organism>
<dbReference type="InterPro" id="IPR000873">
    <property type="entry name" value="AMP-dep_synth/lig_dom"/>
</dbReference>
<dbReference type="Pfam" id="PF00501">
    <property type="entry name" value="AMP-binding"/>
    <property type="match status" value="1"/>
</dbReference>
<proteinExistence type="predicted"/>
<feature type="domain" description="AMP-dependent synthetase/ligase" evidence="1">
    <location>
        <begin position="40"/>
        <end position="417"/>
    </location>
</feature>
<dbReference type="Pfam" id="PF23562">
    <property type="entry name" value="AMP-binding_C_3"/>
    <property type="match status" value="1"/>
</dbReference>
<gene>
    <name evidence="2" type="ORF">RCA23_c26170</name>
</gene>
<dbReference type="Gene3D" id="3.40.50.12780">
    <property type="entry name" value="N-terminal domain of ligase-like"/>
    <property type="match status" value="1"/>
</dbReference>
<dbReference type="EMBL" id="CP003984">
    <property type="protein sequence ID" value="AII88134.1"/>
    <property type="molecule type" value="Genomic_DNA"/>
</dbReference>
<dbReference type="InterPro" id="IPR020845">
    <property type="entry name" value="AMP-binding_CS"/>
</dbReference>
<dbReference type="AlphaFoldDB" id="A0AAN0VJI0"/>
<dbReference type="Proteomes" id="UP000028680">
    <property type="component" value="Chromosome"/>
</dbReference>
<evidence type="ECO:0000259" key="1">
    <source>
        <dbReference type="Pfam" id="PF00501"/>
    </source>
</evidence>
<dbReference type="PANTHER" id="PTHR24096:SF420">
    <property type="entry name" value="LONG-CHAIN-FATTY-ACID--COA LIGASE-RELATED"/>
    <property type="match status" value="1"/>
</dbReference>
<keyword evidence="3" id="KW-1185">Reference proteome</keyword>
<dbReference type="PANTHER" id="PTHR24096">
    <property type="entry name" value="LONG-CHAIN-FATTY-ACID--COA LIGASE"/>
    <property type="match status" value="1"/>
</dbReference>
<protein>
    <submittedName>
        <fullName evidence="2">Long-chain-fatty-acid-CoA-ligase</fullName>
    </submittedName>
</protein>
<name>A0AAN0VJI0_9RHOB</name>
<dbReference type="GO" id="GO:0016405">
    <property type="term" value="F:CoA-ligase activity"/>
    <property type="evidence" value="ECO:0007669"/>
    <property type="project" value="TreeGrafter"/>
</dbReference>
<evidence type="ECO:0000313" key="3">
    <source>
        <dbReference type="Proteomes" id="UP000028680"/>
    </source>
</evidence>
<dbReference type="KEGG" id="ptp:RCA23_c26170"/>